<dbReference type="PANTHER" id="PTHR46623">
    <property type="entry name" value="CARBOXYMETHYLENEBUTENOLIDASE-RELATED"/>
    <property type="match status" value="1"/>
</dbReference>
<dbReference type="EMBL" id="BMZD01000006">
    <property type="protein sequence ID" value="GHA02842.1"/>
    <property type="molecule type" value="Genomic_DNA"/>
</dbReference>
<feature type="domain" description="Dienelactone hydrolase" evidence="1">
    <location>
        <begin position="64"/>
        <end position="290"/>
    </location>
</feature>
<dbReference type="InterPro" id="IPR029058">
    <property type="entry name" value="AB_hydrolase_fold"/>
</dbReference>
<dbReference type="InterPro" id="IPR002925">
    <property type="entry name" value="Dienelactn_hydro"/>
</dbReference>
<evidence type="ECO:0000313" key="3">
    <source>
        <dbReference type="Proteomes" id="UP000634139"/>
    </source>
</evidence>
<dbReference type="PANTHER" id="PTHR46623:SF10">
    <property type="entry name" value="CARBOXYMETHYLENEBUTENOLIDASE HOMOLOG"/>
    <property type="match status" value="1"/>
</dbReference>
<gene>
    <name evidence="2" type="ORF">GCM10011617_24620</name>
</gene>
<evidence type="ECO:0000313" key="2">
    <source>
        <dbReference type="EMBL" id="GHA02842.1"/>
    </source>
</evidence>
<comment type="caution">
    <text evidence="2">The sequence shown here is derived from an EMBL/GenBank/DDBJ whole genome shotgun (WGS) entry which is preliminary data.</text>
</comment>
<dbReference type="GO" id="GO:0016787">
    <property type="term" value="F:hydrolase activity"/>
    <property type="evidence" value="ECO:0007669"/>
    <property type="project" value="UniProtKB-KW"/>
</dbReference>
<dbReference type="InterPro" id="IPR051049">
    <property type="entry name" value="Dienelactone_hydrolase-like"/>
</dbReference>
<reference evidence="2" key="1">
    <citation type="journal article" date="2014" name="Int. J. Syst. Evol. Microbiol.">
        <title>Complete genome sequence of Corynebacterium casei LMG S-19264T (=DSM 44701T), isolated from a smear-ripened cheese.</title>
        <authorList>
            <consortium name="US DOE Joint Genome Institute (JGI-PGF)"/>
            <person name="Walter F."/>
            <person name="Albersmeier A."/>
            <person name="Kalinowski J."/>
            <person name="Ruckert C."/>
        </authorList>
    </citation>
    <scope>NUCLEOTIDE SEQUENCE</scope>
    <source>
        <strain evidence="2">KCTC 32422</strain>
    </source>
</reference>
<dbReference type="SUPFAM" id="SSF53474">
    <property type="entry name" value="alpha/beta-Hydrolases"/>
    <property type="match status" value="1"/>
</dbReference>
<reference evidence="2" key="2">
    <citation type="submission" date="2020-09" db="EMBL/GenBank/DDBJ databases">
        <authorList>
            <person name="Sun Q."/>
            <person name="Kim S."/>
        </authorList>
    </citation>
    <scope>NUCLEOTIDE SEQUENCE</scope>
    <source>
        <strain evidence="2">KCTC 32422</strain>
    </source>
</reference>
<evidence type="ECO:0000259" key="1">
    <source>
        <dbReference type="Pfam" id="PF01738"/>
    </source>
</evidence>
<organism evidence="2 3">
    <name type="scientific">Novosphingobium arvoryzae</name>
    <dbReference type="NCBI Taxonomy" id="1256514"/>
    <lineage>
        <taxon>Bacteria</taxon>
        <taxon>Pseudomonadati</taxon>
        <taxon>Pseudomonadota</taxon>
        <taxon>Alphaproteobacteria</taxon>
        <taxon>Sphingomonadales</taxon>
        <taxon>Sphingomonadaceae</taxon>
        <taxon>Novosphingobium</taxon>
    </lineage>
</organism>
<dbReference type="Gene3D" id="3.40.50.1820">
    <property type="entry name" value="alpha/beta hydrolase"/>
    <property type="match status" value="1"/>
</dbReference>
<keyword evidence="3" id="KW-1185">Reference proteome</keyword>
<keyword evidence="2" id="KW-0378">Hydrolase</keyword>
<dbReference type="Pfam" id="PF01738">
    <property type="entry name" value="DLH"/>
    <property type="match status" value="1"/>
</dbReference>
<dbReference type="RefSeq" id="WP_189541993.1">
    <property type="nucleotide sequence ID" value="NZ_BMZD01000006.1"/>
</dbReference>
<sequence length="291" mass="31102">MCDDLTAHAEEAALAQSGLNRREFAAIGAAAILASGFATTASAKGAPKLKEQTVTFATGDGTADAFFVHPAKGKHPGVIMWPDIAGLREAYKVMARRLAESGYAVLVLNQYYRSSPAPIMNSIAEWRTPEGQAKLGPMIRLIDPAATMRDARACVAFLDAQKAVNRKRGIGSCGYCMGGPFTVRSAYAVPDRVKAAASFHGGGLVTDKADSPHKLLAETRASYLIAIARNDDARAPADKDTFREAAKAAGRPAEVEVYNADHGWCTIDAPVFDKAEAERAWGRMLALYKEL</sequence>
<proteinExistence type="predicted"/>
<accession>A0A918RKN5</accession>
<dbReference type="AlphaFoldDB" id="A0A918RKN5"/>
<dbReference type="Proteomes" id="UP000634139">
    <property type="component" value="Unassembled WGS sequence"/>
</dbReference>
<protein>
    <submittedName>
        <fullName evidence="2">Hydrolase</fullName>
    </submittedName>
</protein>
<name>A0A918RKN5_9SPHN</name>